<dbReference type="InterPro" id="IPR000719">
    <property type="entry name" value="Prot_kinase_dom"/>
</dbReference>
<keyword evidence="4" id="KW-0067">ATP-binding</keyword>
<evidence type="ECO:0000313" key="7">
    <source>
        <dbReference type="EMBL" id="SES97498.1"/>
    </source>
</evidence>
<reference evidence="8" key="1">
    <citation type="submission" date="2016-10" db="EMBL/GenBank/DDBJ databases">
        <authorList>
            <person name="Varghese N."/>
            <person name="Submissions S."/>
        </authorList>
    </citation>
    <scope>NUCLEOTIDE SEQUENCE [LARGE SCALE GENOMIC DNA]</scope>
    <source>
        <strain evidence="8">DSM 16858</strain>
    </source>
</reference>
<evidence type="ECO:0000259" key="6">
    <source>
        <dbReference type="PROSITE" id="PS50011"/>
    </source>
</evidence>
<feature type="domain" description="Protein kinase" evidence="6">
    <location>
        <begin position="18"/>
        <end position="289"/>
    </location>
</feature>
<dbReference type="Gene3D" id="1.10.510.10">
    <property type="entry name" value="Transferase(Phosphotransferase) domain 1"/>
    <property type="match status" value="1"/>
</dbReference>
<dbReference type="Pfam" id="PF00069">
    <property type="entry name" value="Pkinase"/>
    <property type="match status" value="1"/>
</dbReference>
<dbReference type="AlphaFoldDB" id="A0A1I0ASY8"/>
<dbReference type="Proteomes" id="UP000199181">
    <property type="component" value="Unassembled WGS sequence"/>
</dbReference>
<name>A0A1I0ASY8_9BACT</name>
<dbReference type="EMBL" id="FOIJ01000001">
    <property type="protein sequence ID" value="SES97498.1"/>
    <property type="molecule type" value="Genomic_DNA"/>
</dbReference>
<evidence type="ECO:0000256" key="2">
    <source>
        <dbReference type="ARBA" id="ARBA00022741"/>
    </source>
</evidence>
<evidence type="ECO:0000256" key="5">
    <source>
        <dbReference type="SAM" id="MobiDB-lite"/>
    </source>
</evidence>
<evidence type="ECO:0000256" key="4">
    <source>
        <dbReference type="ARBA" id="ARBA00022840"/>
    </source>
</evidence>
<dbReference type="GO" id="GO:0004674">
    <property type="term" value="F:protein serine/threonine kinase activity"/>
    <property type="evidence" value="ECO:0007669"/>
    <property type="project" value="TreeGrafter"/>
</dbReference>
<dbReference type="GO" id="GO:0005524">
    <property type="term" value="F:ATP binding"/>
    <property type="evidence" value="ECO:0007669"/>
    <property type="project" value="UniProtKB-KW"/>
</dbReference>
<dbReference type="SMART" id="SM00220">
    <property type="entry name" value="S_TKc"/>
    <property type="match status" value="1"/>
</dbReference>
<keyword evidence="2" id="KW-0547">Nucleotide-binding</keyword>
<organism evidence="7 8">
    <name type="scientific">Stigmatella erecta</name>
    <dbReference type="NCBI Taxonomy" id="83460"/>
    <lineage>
        <taxon>Bacteria</taxon>
        <taxon>Pseudomonadati</taxon>
        <taxon>Myxococcota</taxon>
        <taxon>Myxococcia</taxon>
        <taxon>Myxococcales</taxon>
        <taxon>Cystobacterineae</taxon>
        <taxon>Archangiaceae</taxon>
        <taxon>Stigmatella</taxon>
    </lineage>
</organism>
<sequence length="450" mass="49229">MNQLFPEALPTGTVLGSWQVDGWAGYGAYGVVYRARKVGQTETYPVALKLARYPNDLRFRREAELLSRIHHPGVPCLLGKGTWKANARGDSHPYVVMQWVEGIRLYDWAERHPLTFCQALRLLAQVARALEATHAIQGLHRDVKGDNILVNADGQAILMDFGCGIWEGAASLTDGLLAPGTRIYRSPQALRFQWNHRRETQIHYRATPADDVYALGVTAYRLCTGVYPPLATDPSIMGDDGRDTQELLKPPSQWKPLAPALESLILRMLSEKPRDRGLAGELAATMEALVDAEAGELARLSDSRMLAEVSGVSASVPRHGKLWRMALLPVIAGLLLLTSVNLNLDGLWGSSPGMTEGGAGGVADQVVAELPVTSMEQEPELRGLRLEMPEGPLPGQRRPPCPRNQINIKGGCWAEIVQLSPPCGESFYDWKGACYVPVAAPLRPNTSEKP</sequence>
<feature type="compositionally biased region" description="Basic and acidic residues" evidence="5">
    <location>
        <begin position="379"/>
        <end position="388"/>
    </location>
</feature>
<keyword evidence="3 7" id="KW-0418">Kinase</keyword>
<keyword evidence="1" id="KW-0808">Transferase</keyword>
<dbReference type="CDD" id="cd14014">
    <property type="entry name" value="STKc_PknB_like"/>
    <property type="match status" value="1"/>
</dbReference>
<dbReference type="PANTHER" id="PTHR43289">
    <property type="entry name" value="MITOGEN-ACTIVATED PROTEIN KINASE KINASE KINASE 20-RELATED"/>
    <property type="match status" value="1"/>
</dbReference>
<proteinExistence type="predicted"/>
<dbReference type="SUPFAM" id="SSF56112">
    <property type="entry name" value="Protein kinase-like (PK-like)"/>
    <property type="match status" value="1"/>
</dbReference>
<accession>A0A1I0ASY8</accession>
<protein>
    <submittedName>
        <fullName evidence="7">Protein kinase domain-containing protein</fullName>
    </submittedName>
</protein>
<dbReference type="RefSeq" id="WP_093515660.1">
    <property type="nucleotide sequence ID" value="NZ_FOIJ01000001.1"/>
</dbReference>
<feature type="region of interest" description="Disordered" evidence="5">
    <location>
        <begin position="375"/>
        <end position="401"/>
    </location>
</feature>
<dbReference type="InterPro" id="IPR011009">
    <property type="entry name" value="Kinase-like_dom_sf"/>
</dbReference>
<gene>
    <name evidence="7" type="ORF">SAMN05443639_101798</name>
</gene>
<dbReference type="PANTHER" id="PTHR43289:SF6">
    <property type="entry name" value="SERINE_THREONINE-PROTEIN KINASE NEKL-3"/>
    <property type="match status" value="1"/>
</dbReference>
<dbReference type="Gene3D" id="3.30.200.20">
    <property type="entry name" value="Phosphorylase Kinase, domain 1"/>
    <property type="match status" value="1"/>
</dbReference>
<evidence type="ECO:0000256" key="3">
    <source>
        <dbReference type="ARBA" id="ARBA00022777"/>
    </source>
</evidence>
<evidence type="ECO:0000256" key="1">
    <source>
        <dbReference type="ARBA" id="ARBA00022679"/>
    </source>
</evidence>
<evidence type="ECO:0000313" key="8">
    <source>
        <dbReference type="Proteomes" id="UP000199181"/>
    </source>
</evidence>
<dbReference type="PROSITE" id="PS50011">
    <property type="entry name" value="PROTEIN_KINASE_DOM"/>
    <property type="match status" value="1"/>
</dbReference>
<keyword evidence="8" id="KW-1185">Reference proteome</keyword>